<protein>
    <recommendedName>
        <fullName evidence="4">Fungal N-terminal domain-containing protein</fullName>
    </recommendedName>
</protein>
<dbReference type="Proteomes" id="UP000018144">
    <property type="component" value="Unassembled WGS sequence"/>
</dbReference>
<name>U4KX32_PYROM</name>
<dbReference type="AlphaFoldDB" id="U4KX32"/>
<reference evidence="2 3" key="1">
    <citation type="journal article" date="2013" name="PLoS Genet.">
        <title>The genome and development-dependent transcriptomes of Pyronema confluens: a window into fungal evolution.</title>
        <authorList>
            <person name="Traeger S."/>
            <person name="Altegoer F."/>
            <person name="Freitag M."/>
            <person name="Gabaldon T."/>
            <person name="Kempken F."/>
            <person name="Kumar A."/>
            <person name="Marcet-Houben M."/>
            <person name="Poggeler S."/>
            <person name="Stajich J.E."/>
            <person name="Nowrousian M."/>
        </authorList>
    </citation>
    <scope>NUCLEOTIDE SEQUENCE [LARGE SCALE GENOMIC DNA]</scope>
    <source>
        <strain evidence="3">CBS 100304</strain>
        <tissue evidence="2">Vegetative mycelium</tissue>
    </source>
</reference>
<evidence type="ECO:0000256" key="1">
    <source>
        <dbReference type="SAM" id="MobiDB-lite"/>
    </source>
</evidence>
<gene>
    <name evidence="2" type="ORF">PCON_05443</name>
</gene>
<evidence type="ECO:0008006" key="4">
    <source>
        <dbReference type="Google" id="ProtNLM"/>
    </source>
</evidence>
<organism evidence="2 3">
    <name type="scientific">Pyronema omphalodes (strain CBS 100304)</name>
    <name type="common">Pyronema confluens</name>
    <dbReference type="NCBI Taxonomy" id="1076935"/>
    <lineage>
        <taxon>Eukaryota</taxon>
        <taxon>Fungi</taxon>
        <taxon>Dikarya</taxon>
        <taxon>Ascomycota</taxon>
        <taxon>Pezizomycotina</taxon>
        <taxon>Pezizomycetes</taxon>
        <taxon>Pezizales</taxon>
        <taxon>Pyronemataceae</taxon>
        <taxon>Pyronema</taxon>
    </lineage>
</organism>
<sequence>MDPVTIGKSIIALIDAGQKVTNFISSINSAPAELHKLNLETATLRIVLRKLQDLFDDFNSSNSGDGTYQHRSVVTLEDLIIPITACLFSFEQLSKILFSPFLELLGSNESPSTVSSIWRSTLWVFKAKQVEGILSDLQRQQTSLNTMFSIFACKSLNEARSQQARLIHQNEELLTMRQEFASRIDMMSSIDPFQGTQTSSRHSSNSNVDDEGHATTPLNDEAFELGQPLLDTASIGPT</sequence>
<accession>U4KX32</accession>
<dbReference type="OrthoDB" id="19923at2759"/>
<feature type="compositionally biased region" description="Polar residues" evidence="1">
    <location>
        <begin position="194"/>
        <end position="207"/>
    </location>
</feature>
<dbReference type="STRING" id="1076935.U4KX32"/>
<keyword evidence="3" id="KW-1185">Reference proteome</keyword>
<dbReference type="EMBL" id="HF935274">
    <property type="protein sequence ID" value="CCX05856.1"/>
    <property type="molecule type" value="Genomic_DNA"/>
</dbReference>
<evidence type="ECO:0000313" key="3">
    <source>
        <dbReference type="Proteomes" id="UP000018144"/>
    </source>
</evidence>
<evidence type="ECO:0000313" key="2">
    <source>
        <dbReference type="EMBL" id="CCX05856.1"/>
    </source>
</evidence>
<proteinExistence type="predicted"/>
<feature type="region of interest" description="Disordered" evidence="1">
    <location>
        <begin position="191"/>
        <end position="238"/>
    </location>
</feature>